<organism evidence="1 2">
    <name type="scientific">Nodularia phage vB_NspS-kac65v151</name>
    <dbReference type="NCBI Taxonomy" id="2557579"/>
    <lineage>
        <taxon>Viruses</taxon>
        <taxon>Duplodnaviria</taxon>
        <taxon>Heunggongvirae</taxon>
        <taxon>Uroviricota</taxon>
        <taxon>Caudoviricetes</taxon>
        <taxon>Ravarandavirus</taxon>
        <taxon>Ravarandavirus kac65v151</taxon>
    </lineage>
</organism>
<protein>
    <submittedName>
        <fullName evidence="1">Uncharacterized protein</fullName>
    </submittedName>
</protein>
<dbReference type="Proteomes" id="UP000305794">
    <property type="component" value="Segment"/>
</dbReference>
<sequence length="65" mass="7240">MEAFTIYNLDGFSPEVQVITNEYLEASTGGSLEQFEAAETKFYVDMEDIGAEGDVLYSLEMELGM</sequence>
<gene>
    <name evidence="1" type="ORF">kac65v151_gp184</name>
</gene>
<evidence type="ECO:0000313" key="2">
    <source>
        <dbReference type="Proteomes" id="UP000305794"/>
    </source>
</evidence>
<accession>A0A482MHE5</accession>
<evidence type="ECO:0000313" key="1">
    <source>
        <dbReference type="EMBL" id="QBQ73214.1"/>
    </source>
</evidence>
<reference evidence="1 2" key="1">
    <citation type="submission" date="2019-03" db="EMBL/GenBank/DDBJ databases">
        <title>Diversity and diversification of Nodularia spumigena cyanophages in the Baltic Sea.</title>
        <authorList>
            <person name="Sulcius S."/>
            <person name="Holmfeldt K."/>
            <person name="Simoliunas E."/>
        </authorList>
    </citation>
    <scope>NUCLEOTIDE SEQUENCE [LARGE SCALE GENOMIC DNA]</scope>
</reference>
<keyword evidence="2" id="KW-1185">Reference proteome</keyword>
<proteinExistence type="predicted"/>
<name>A0A482MHE5_9CAUD</name>
<dbReference type="EMBL" id="MK605242">
    <property type="protein sequence ID" value="QBQ73214.1"/>
    <property type="molecule type" value="Genomic_DNA"/>
</dbReference>